<dbReference type="InterPro" id="IPR000996">
    <property type="entry name" value="Clathrin_L-chain"/>
</dbReference>
<dbReference type="GO" id="GO:0030130">
    <property type="term" value="C:clathrin coat of trans-Golgi network vesicle"/>
    <property type="evidence" value="ECO:0007669"/>
    <property type="project" value="InterPro"/>
</dbReference>
<comment type="subcellular location">
    <subcellularLocation>
        <location evidence="1 6">Cytoplasmic vesicle membrane</location>
        <topology evidence="1 6">Peripheral membrane protein</topology>
        <orientation evidence="1 6">Cytoplasmic side</orientation>
    </subcellularLocation>
    <subcellularLocation>
        <location evidence="6">Membrane</location>
        <location evidence="6">Coated pit</location>
        <topology evidence="6">Peripheral membrane protein</topology>
        <orientation evidence="6">Cytoplasmic side</orientation>
    </subcellularLocation>
    <text evidence="6">Cytoplasmic face of coated pits and vesicles.</text>
</comment>
<gene>
    <name evidence="9" type="ORF">C6P40_000207</name>
</gene>
<evidence type="ECO:0000256" key="4">
    <source>
        <dbReference type="ARBA" id="ARBA00023176"/>
    </source>
</evidence>
<feature type="compositionally biased region" description="Acidic residues" evidence="8">
    <location>
        <begin position="50"/>
        <end position="60"/>
    </location>
</feature>
<protein>
    <recommendedName>
        <fullName evidence="6">Clathrin light chain</fullName>
    </recommendedName>
</protein>
<evidence type="ECO:0000256" key="6">
    <source>
        <dbReference type="RuleBase" id="RU363137"/>
    </source>
</evidence>
<dbReference type="Pfam" id="PF01086">
    <property type="entry name" value="Clathrin_lg_ch"/>
    <property type="match status" value="1"/>
</dbReference>
<evidence type="ECO:0000256" key="2">
    <source>
        <dbReference type="ARBA" id="ARBA00005263"/>
    </source>
</evidence>
<keyword evidence="4 6" id="KW-0168">Coated pit</keyword>
<evidence type="ECO:0000256" key="8">
    <source>
        <dbReference type="SAM" id="MobiDB-lite"/>
    </source>
</evidence>
<dbReference type="GO" id="GO:0030132">
    <property type="term" value="C:clathrin coat of coated pit"/>
    <property type="evidence" value="ECO:0007669"/>
    <property type="project" value="InterPro"/>
</dbReference>
<proteinExistence type="inferred from homology"/>
<dbReference type="EMBL" id="PUHW01000105">
    <property type="protein sequence ID" value="KAG0689035.1"/>
    <property type="molecule type" value="Genomic_DNA"/>
</dbReference>
<evidence type="ECO:0000256" key="3">
    <source>
        <dbReference type="ARBA" id="ARBA00023136"/>
    </source>
</evidence>
<reference evidence="9" key="1">
    <citation type="submission" date="2020-11" db="EMBL/GenBank/DDBJ databases">
        <title>Kefir isolates.</title>
        <authorList>
            <person name="Marcisauskas S."/>
            <person name="Kim Y."/>
            <person name="Blasche S."/>
        </authorList>
    </citation>
    <scope>NUCLEOTIDE SEQUENCE</scope>
    <source>
        <strain evidence="9">Olga-1</strain>
    </source>
</reference>
<keyword evidence="10" id="KW-1185">Reference proteome</keyword>
<dbReference type="GO" id="GO:0006886">
    <property type="term" value="P:intracellular protein transport"/>
    <property type="evidence" value="ECO:0007669"/>
    <property type="project" value="InterPro"/>
</dbReference>
<evidence type="ECO:0000256" key="1">
    <source>
        <dbReference type="ARBA" id="ARBA00004180"/>
    </source>
</evidence>
<name>A0A9P6WL35_9ASCO</name>
<dbReference type="GO" id="GO:0016192">
    <property type="term" value="P:vesicle-mediated transport"/>
    <property type="evidence" value="ECO:0007669"/>
    <property type="project" value="InterPro"/>
</dbReference>
<keyword evidence="7" id="KW-0175">Coiled coil</keyword>
<evidence type="ECO:0000313" key="9">
    <source>
        <dbReference type="EMBL" id="KAG0689035.1"/>
    </source>
</evidence>
<keyword evidence="3 6" id="KW-0472">Membrane</keyword>
<dbReference type="GO" id="GO:0005198">
    <property type="term" value="F:structural molecule activity"/>
    <property type="evidence" value="ECO:0007669"/>
    <property type="project" value="InterPro"/>
</dbReference>
<sequence>MADKFPEIDDNAATPDIAAPDSDFLSREKEALGDEFKSANDEEILKQVNENDEDNDEEFDDFKSQFPEVSTENTKEEIQEPEIVEDEYQIESTSTNANSSNSNIADKFTNLNLNESEHIKEWKETRALEISKRDEIAQRKLDDIKKDAEKAIDDFYENYNNKKDDSISETKKTEKEFIEKRDQFLENGTVWDRVVELLKLDKNSDAIDADNLRDKTKFRDLLLALKGKEGVPGASGV</sequence>
<evidence type="ECO:0000256" key="5">
    <source>
        <dbReference type="ARBA" id="ARBA00023329"/>
    </source>
</evidence>
<dbReference type="AlphaFoldDB" id="A0A9P6WL35"/>
<keyword evidence="5 6" id="KW-0968">Cytoplasmic vesicle</keyword>
<organism evidence="9 10">
    <name type="scientific">Pichia californica</name>
    <dbReference type="NCBI Taxonomy" id="460514"/>
    <lineage>
        <taxon>Eukaryota</taxon>
        <taxon>Fungi</taxon>
        <taxon>Dikarya</taxon>
        <taxon>Ascomycota</taxon>
        <taxon>Saccharomycotina</taxon>
        <taxon>Pichiomycetes</taxon>
        <taxon>Pichiales</taxon>
        <taxon>Pichiaceae</taxon>
        <taxon>Pichia</taxon>
    </lineage>
</organism>
<accession>A0A9P6WL35</accession>
<comment type="similarity">
    <text evidence="2 6">Belongs to the clathrin light chain family.</text>
</comment>
<evidence type="ECO:0000256" key="7">
    <source>
        <dbReference type="SAM" id="Coils"/>
    </source>
</evidence>
<feature type="region of interest" description="Disordered" evidence="8">
    <location>
        <begin position="1"/>
        <end position="81"/>
    </location>
</feature>
<evidence type="ECO:0000313" key="10">
    <source>
        <dbReference type="Proteomes" id="UP000697127"/>
    </source>
</evidence>
<comment type="caution">
    <text evidence="9">The sequence shown here is derived from an EMBL/GenBank/DDBJ whole genome shotgun (WGS) entry which is preliminary data.</text>
</comment>
<dbReference type="Proteomes" id="UP000697127">
    <property type="component" value="Unassembled WGS sequence"/>
</dbReference>
<feature type="compositionally biased region" description="Basic and acidic residues" evidence="8">
    <location>
        <begin position="24"/>
        <end position="45"/>
    </location>
</feature>
<comment type="function">
    <text evidence="6">Clathrin is the major protein of the polyhedral coat of coated pits and vesicles.</text>
</comment>
<feature type="coiled-coil region" evidence="7">
    <location>
        <begin position="145"/>
        <end position="176"/>
    </location>
</feature>